<dbReference type="Proteomes" id="UP000271472">
    <property type="component" value="Unassembled WGS sequence"/>
</dbReference>
<keyword evidence="2" id="KW-1185">Reference proteome</keyword>
<organism evidence="1 2">
    <name type="scientific">Slackia isoflavoniconvertens</name>
    <dbReference type="NCBI Taxonomy" id="572010"/>
    <lineage>
        <taxon>Bacteria</taxon>
        <taxon>Bacillati</taxon>
        <taxon>Actinomycetota</taxon>
        <taxon>Coriobacteriia</taxon>
        <taxon>Eggerthellales</taxon>
        <taxon>Eggerthellaceae</taxon>
        <taxon>Slackia</taxon>
    </lineage>
</organism>
<evidence type="ECO:0008006" key="3">
    <source>
        <dbReference type="Google" id="ProtNLM"/>
    </source>
</evidence>
<evidence type="ECO:0000313" key="1">
    <source>
        <dbReference type="EMBL" id="RNM35805.1"/>
    </source>
</evidence>
<accession>A0A3N0IFJ1</accession>
<dbReference type="EMBL" id="QIBZ01000005">
    <property type="protein sequence ID" value="RNM35805.1"/>
    <property type="molecule type" value="Genomic_DNA"/>
</dbReference>
<evidence type="ECO:0000313" key="2">
    <source>
        <dbReference type="Proteomes" id="UP000271472"/>
    </source>
</evidence>
<dbReference type="AlphaFoldDB" id="A0A3N0IFJ1"/>
<proteinExistence type="predicted"/>
<comment type="caution">
    <text evidence="1">The sequence shown here is derived from an EMBL/GenBank/DDBJ whole genome shotgun (WGS) entry which is preliminary data.</text>
</comment>
<sequence>MRGREIATRALQFVADNSASPMETKLTMFLCLKRTMGGYGLPFPKLNFPIEPTSAARKAAHKQRYVLDLYWPKRKIDVEYDSDSYHASSEGIASDAQRRNALQLMGVTVITVTRGQLYNAASFDRTARIIAASIGVRLPKTSQRWISQNQMLRYVLLKNETKPSEKGIRHNATD</sequence>
<dbReference type="Gene3D" id="3.40.960.10">
    <property type="entry name" value="VSR Endonuclease"/>
    <property type="match status" value="1"/>
</dbReference>
<protein>
    <recommendedName>
        <fullName evidence="3">DUF559 domain-containing protein</fullName>
    </recommendedName>
</protein>
<reference evidence="2" key="1">
    <citation type="submission" date="2018-05" db="EMBL/GenBank/DDBJ databases">
        <title>Genome Sequencing of selected type strains of the family Eggerthellaceae.</title>
        <authorList>
            <person name="Danylec N."/>
            <person name="Stoll D.A."/>
            <person name="Doetsch A."/>
            <person name="Huch M."/>
        </authorList>
    </citation>
    <scope>NUCLEOTIDE SEQUENCE [LARGE SCALE GENOMIC DNA]</scope>
    <source>
        <strain evidence="2">DSM 22006</strain>
    </source>
</reference>
<gene>
    <name evidence="1" type="ORF">DMP05_03755</name>
</gene>
<name>A0A3N0IFJ1_9ACTN</name>